<feature type="region of interest" description="Disordered" evidence="5">
    <location>
        <begin position="795"/>
        <end position="818"/>
    </location>
</feature>
<dbReference type="InterPro" id="IPR050188">
    <property type="entry name" value="RluA_PseudoU_synthase"/>
</dbReference>
<organism evidence="7 8">
    <name type="scientific">Besnoitia besnoiti</name>
    <name type="common">Apicomplexan protozoan</name>
    <dbReference type="NCBI Taxonomy" id="94643"/>
    <lineage>
        <taxon>Eukaryota</taxon>
        <taxon>Sar</taxon>
        <taxon>Alveolata</taxon>
        <taxon>Apicomplexa</taxon>
        <taxon>Conoidasida</taxon>
        <taxon>Coccidia</taxon>
        <taxon>Eucoccidiorida</taxon>
        <taxon>Eimeriorina</taxon>
        <taxon>Sarcocystidae</taxon>
        <taxon>Besnoitia</taxon>
    </lineage>
</organism>
<accession>A0A2A9MH98</accession>
<dbReference type="InterPro" id="IPR020103">
    <property type="entry name" value="PsdUridine_synth_cat_dom_sf"/>
</dbReference>
<reference evidence="7 8" key="1">
    <citation type="submission" date="2017-09" db="EMBL/GenBank/DDBJ databases">
        <title>Genome sequencing of Besnoitia besnoiti strain Bb-Ger1.</title>
        <authorList>
            <person name="Schares G."/>
            <person name="Venepally P."/>
            <person name="Lorenzi H.A."/>
        </authorList>
    </citation>
    <scope>NUCLEOTIDE SEQUENCE [LARGE SCALE GENOMIC DNA]</scope>
    <source>
        <strain evidence="7 8">Bb-Ger1</strain>
    </source>
</reference>
<dbReference type="SUPFAM" id="SSF55120">
    <property type="entry name" value="Pseudouridine synthase"/>
    <property type="match status" value="1"/>
</dbReference>
<evidence type="ECO:0000313" key="8">
    <source>
        <dbReference type="Proteomes" id="UP000224006"/>
    </source>
</evidence>
<dbReference type="Pfam" id="PF00849">
    <property type="entry name" value="PseudoU_synth_2"/>
    <property type="match status" value="1"/>
</dbReference>
<dbReference type="Gene3D" id="3.30.2350.10">
    <property type="entry name" value="Pseudouridine synthase"/>
    <property type="match status" value="1"/>
</dbReference>
<dbReference type="STRING" id="94643.A0A2A9MH98"/>
<evidence type="ECO:0000256" key="2">
    <source>
        <dbReference type="ARBA" id="ARBA00010876"/>
    </source>
</evidence>
<dbReference type="GO" id="GO:0009982">
    <property type="term" value="F:pseudouridine synthase activity"/>
    <property type="evidence" value="ECO:0007669"/>
    <property type="project" value="InterPro"/>
</dbReference>
<name>A0A2A9MH98_BESBE</name>
<protein>
    <submittedName>
        <fullName evidence="7">RNA pseudouridine synthase superfamily protein</fullName>
    </submittedName>
</protein>
<dbReference type="EMBL" id="NWUJ01000006">
    <property type="protein sequence ID" value="PFH34782.1"/>
    <property type="molecule type" value="Genomic_DNA"/>
</dbReference>
<dbReference type="PANTHER" id="PTHR21600">
    <property type="entry name" value="MITOCHONDRIAL RNA PSEUDOURIDINE SYNTHASE"/>
    <property type="match status" value="1"/>
</dbReference>
<evidence type="ECO:0000256" key="4">
    <source>
        <dbReference type="ARBA" id="ARBA00023235"/>
    </source>
</evidence>
<dbReference type="AlphaFoldDB" id="A0A2A9MH98"/>
<proteinExistence type="inferred from homology"/>
<dbReference type="GeneID" id="40311741"/>
<dbReference type="GO" id="GO:0000455">
    <property type="term" value="P:enzyme-directed rRNA pseudouridine synthesis"/>
    <property type="evidence" value="ECO:0007669"/>
    <property type="project" value="TreeGrafter"/>
</dbReference>
<dbReference type="InterPro" id="IPR006145">
    <property type="entry name" value="PsdUridine_synth_RsuA/RluA"/>
</dbReference>
<dbReference type="InterPro" id="IPR006224">
    <property type="entry name" value="PsdUridine_synth_RluA-like_CS"/>
</dbReference>
<dbReference type="PROSITE" id="PS01129">
    <property type="entry name" value="PSI_RLU"/>
    <property type="match status" value="1"/>
</dbReference>
<dbReference type="Proteomes" id="UP000224006">
    <property type="component" value="Chromosome VI"/>
</dbReference>
<dbReference type="CDD" id="cd02869">
    <property type="entry name" value="PseudoU_synth_RluA_like"/>
    <property type="match status" value="1"/>
</dbReference>
<dbReference type="OrthoDB" id="330924at2759"/>
<comment type="caution">
    <text evidence="7">The sequence shown here is derived from an EMBL/GenBank/DDBJ whole genome shotgun (WGS) entry which is preliminary data.</text>
</comment>
<evidence type="ECO:0000256" key="3">
    <source>
        <dbReference type="ARBA" id="ARBA00023128"/>
    </source>
</evidence>
<feature type="compositionally biased region" description="Low complexity" evidence="5">
    <location>
        <begin position="337"/>
        <end position="347"/>
    </location>
</feature>
<evidence type="ECO:0000256" key="1">
    <source>
        <dbReference type="ARBA" id="ARBA00004173"/>
    </source>
</evidence>
<feature type="domain" description="Pseudouridine synthase RsuA/RluA-like" evidence="6">
    <location>
        <begin position="325"/>
        <end position="503"/>
    </location>
</feature>
<comment type="similarity">
    <text evidence="2">Belongs to the pseudouridine synthase RluA family.</text>
</comment>
<feature type="compositionally biased region" description="Basic and acidic residues" evidence="5">
    <location>
        <begin position="556"/>
        <end position="571"/>
    </location>
</feature>
<comment type="subcellular location">
    <subcellularLocation>
        <location evidence="1">Mitochondrion</location>
    </subcellularLocation>
</comment>
<feature type="region of interest" description="Disordered" evidence="5">
    <location>
        <begin position="336"/>
        <end position="355"/>
    </location>
</feature>
<keyword evidence="4" id="KW-0413">Isomerase</keyword>
<evidence type="ECO:0000256" key="5">
    <source>
        <dbReference type="SAM" id="MobiDB-lite"/>
    </source>
</evidence>
<dbReference type="GO" id="GO:0003723">
    <property type="term" value="F:RNA binding"/>
    <property type="evidence" value="ECO:0007669"/>
    <property type="project" value="InterPro"/>
</dbReference>
<evidence type="ECO:0000259" key="6">
    <source>
        <dbReference type="Pfam" id="PF00849"/>
    </source>
</evidence>
<dbReference type="GO" id="GO:0005739">
    <property type="term" value="C:mitochondrion"/>
    <property type="evidence" value="ECO:0007669"/>
    <property type="project" value="UniProtKB-SubCell"/>
</dbReference>
<gene>
    <name evidence="7" type="ORF">BESB_068150</name>
</gene>
<feature type="region of interest" description="Disordered" evidence="5">
    <location>
        <begin position="556"/>
        <end position="594"/>
    </location>
</feature>
<sequence length="818" mass="88719">MHRAARQSGEAVLLDLNSAAFTARFLAIGACVLKLEGPTSHGQALSQKAFATSAFTRHVGGSTPGRRQRSRRLGLPRQLWTAAPGGSRLLCGTGAASRLSVSSPSSRSLAAGFRRAALRMRLAGKKSDEGVVQPPLAARAHTGSGAEMHETEGQRRERDTSSPEAQTDERRAAETAVLGTRILGLVEFFGVVSDDDFCGSGGFRSSQELASTRRLSFKRVEEAQSGLRAGAFALRHIVGSWPALAQLLHTKELFVVPRDTSFAHHVKLIQSQRERRDGCKDVLLRAGDLVYFPRGADILHHTKEIARPAAGLDLKARLLFKDTDFLAIDKPFGLATRQSRPRSSGRGQQKDTEGSSVFSLLHQLRFSMDETPKLLHRLGDEVTGVLLLGRSRQTAQLALDRFRSGSFGVVTFYALVHGHPPGGHREGIIRIPLAENEAGLMVPKASQRGGAVAVTHWRLLKTTSARSVAGERADDGSATGLGFSLLELEIHQQQCRHQARAHCLYGLSCPIVGDRVYGPLASRWRQLASTGASSLGGEGAALLGPRAGRCVEKADWAGEARDSDSETRERGTQSGSQQGGGARRLGAAERDEEKLRTAEVRRALGLTAPSMLHLHSRAIRFKTFAGRPVRIEAPFPPHLRQAAARLGWSFFVERADAHLAAWHVEAEEPAAEFAGKDVGGDAEAAEGKGASIRRQRQSTAAQRMRPKGAGGARDREPSVWDILGSEAEGDADYEEEDELWNEASETPGWQMKAYDDSCGSPAGKIHSGRRVSHALSATPEKHWIARFFEEKAKQSERQIKAAARRPAPLPPVMTKLHR</sequence>
<keyword evidence="3" id="KW-0496">Mitochondrion</keyword>
<feature type="region of interest" description="Disordered" evidence="5">
    <location>
        <begin position="125"/>
        <end position="173"/>
    </location>
</feature>
<feature type="region of interest" description="Disordered" evidence="5">
    <location>
        <begin position="680"/>
        <end position="719"/>
    </location>
</feature>
<dbReference type="KEGG" id="bbes:BESB_068150"/>
<feature type="compositionally biased region" description="Basic and acidic residues" evidence="5">
    <location>
        <begin position="147"/>
        <end position="173"/>
    </location>
</feature>
<dbReference type="RefSeq" id="XP_029218791.1">
    <property type="nucleotide sequence ID" value="XM_029365208.1"/>
</dbReference>
<keyword evidence="8" id="KW-1185">Reference proteome</keyword>
<evidence type="ECO:0000313" key="7">
    <source>
        <dbReference type="EMBL" id="PFH34782.1"/>
    </source>
</evidence>
<dbReference type="VEuPathDB" id="ToxoDB:BESB_068150"/>
<dbReference type="PANTHER" id="PTHR21600:SF81">
    <property type="entry name" value="21S RRNA PSEUDOURIDINE(2819) SYNTHASE"/>
    <property type="match status" value="1"/>
</dbReference>